<comment type="similarity">
    <text evidence="4">Belongs to the ThiD family.</text>
</comment>
<keyword evidence="10 17" id="KW-0418">Kinase</keyword>
<comment type="pathway">
    <text evidence="3">Cofactor biosynthesis; thiamine diphosphate biosynthesis; 4-amino-2-methyl-5-diphosphomethylpyrimidine from 5-amino-1-(5-phospho-D-ribosyl)imidazole: step 3/3.</text>
</comment>
<keyword evidence="12" id="KW-0784">Thiamine biosynthesis</keyword>
<dbReference type="Pfam" id="PF08543">
    <property type="entry name" value="Phos_pyr_kin"/>
    <property type="match status" value="1"/>
</dbReference>
<feature type="domain" description="Pyridoxamine kinase/Phosphomethylpyrimidine kinase" evidence="16">
    <location>
        <begin position="24"/>
        <end position="270"/>
    </location>
</feature>
<accession>A0ABD4EIM9</accession>
<evidence type="ECO:0000256" key="8">
    <source>
        <dbReference type="ARBA" id="ARBA00022679"/>
    </source>
</evidence>
<evidence type="ECO:0000256" key="11">
    <source>
        <dbReference type="ARBA" id="ARBA00022840"/>
    </source>
</evidence>
<sequence>MNNGTLEVKSMNKPKIALTIAGTDPSGGAGVMADLKSFHSCGVYGMAAITSIVAQNTKGVQHIHNLETSWVKEQLDSVFDDELPQAIKTGMIATKDTMELVRDYLTKYADIPYVIDPVMLAKSGDSLMDDDTKRHLQSTLLPLADVVTPNIPEAEEITGIKIDSEANIYKAGNIFINDIGSKGVVIKGGHSEDPNIAKDYLFTKDDVYTFENQRFNTPHTHGTGCTFSAVIAAELAKGRSIYEAVKKAKKFISLSIEYTPEIGQGRGPVNHFAYLKKVGLDDE</sequence>
<evidence type="ECO:0000313" key="18">
    <source>
        <dbReference type="Proteomes" id="UP000070063"/>
    </source>
</evidence>
<keyword evidence="8" id="KW-0808">Transferase</keyword>
<evidence type="ECO:0000256" key="1">
    <source>
        <dbReference type="ARBA" id="ARBA00000151"/>
    </source>
</evidence>
<evidence type="ECO:0000256" key="14">
    <source>
        <dbReference type="ARBA" id="ARBA00042102"/>
    </source>
</evidence>
<dbReference type="GO" id="GO:0009228">
    <property type="term" value="P:thiamine biosynthetic process"/>
    <property type="evidence" value="ECO:0007669"/>
    <property type="project" value="UniProtKB-KW"/>
</dbReference>
<evidence type="ECO:0000256" key="5">
    <source>
        <dbReference type="ARBA" id="ARBA00012135"/>
    </source>
</evidence>
<evidence type="ECO:0000256" key="7">
    <source>
        <dbReference type="ARBA" id="ARBA00019161"/>
    </source>
</evidence>
<comment type="catalytic activity">
    <reaction evidence="1">
        <text>4-amino-5-hydroxymethyl-2-methylpyrimidine + ATP = 4-amino-2-methyl-5-(phosphooxymethyl)pyrimidine + ADP + H(+)</text>
        <dbReference type="Rhea" id="RHEA:23096"/>
        <dbReference type="ChEBI" id="CHEBI:15378"/>
        <dbReference type="ChEBI" id="CHEBI:16892"/>
        <dbReference type="ChEBI" id="CHEBI:30616"/>
        <dbReference type="ChEBI" id="CHEBI:58354"/>
        <dbReference type="ChEBI" id="CHEBI:456216"/>
        <dbReference type="EC" id="2.7.1.49"/>
    </reaction>
</comment>
<dbReference type="FunFam" id="3.40.1190.20:FF:000003">
    <property type="entry name" value="Phosphomethylpyrimidine kinase ThiD"/>
    <property type="match status" value="1"/>
</dbReference>
<comment type="pathway">
    <text evidence="13">Cofactor biosynthesis; thiamine diphosphate biosynthesis; 4-amino-2-methyl-5-diphosphomethylpyrimidine from 5-amino-1-(5-phospho-D-ribosyl)imidazole: step 2/3.</text>
</comment>
<dbReference type="Proteomes" id="UP000070063">
    <property type="component" value="Unassembled WGS sequence"/>
</dbReference>
<evidence type="ECO:0000256" key="6">
    <source>
        <dbReference type="ARBA" id="ARBA00012963"/>
    </source>
</evidence>
<gene>
    <name evidence="17" type="ORF">HMPREF3225_00229</name>
</gene>
<evidence type="ECO:0000256" key="4">
    <source>
        <dbReference type="ARBA" id="ARBA00009879"/>
    </source>
</evidence>
<dbReference type="EC" id="2.7.4.7" evidence="6"/>
<evidence type="ECO:0000256" key="10">
    <source>
        <dbReference type="ARBA" id="ARBA00022777"/>
    </source>
</evidence>
<dbReference type="PANTHER" id="PTHR20858">
    <property type="entry name" value="PHOSPHOMETHYLPYRIMIDINE KINASE"/>
    <property type="match status" value="1"/>
</dbReference>
<evidence type="ECO:0000256" key="13">
    <source>
        <dbReference type="ARBA" id="ARBA00037917"/>
    </source>
</evidence>
<comment type="caution">
    <text evidence="17">The sequence shown here is derived from an EMBL/GenBank/DDBJ whole genome shotgun (WGS) entry which is preliminary data.</text>
</comment>
<dbReference type="InterPro" id="IPR029056">
    <property type="entry name" value="Ribokinase-like"/>
</dbReference>
<dbReference type="GO" id="GO:0008902">
    <property type="term" value="F:hydroxymethylpyrimidine kinase activity"/>
    <property type="evidence" value="ECO:0007669"/>
    <property type="project" value="UniProtKB-EC"/>
</dbReference>
<dbReference type="PANTHER" id="PTHR20858:SF17">
    <property type="entry name" value="HYDROXYMETHYLPYRIMIDINE_PHOSPHOMETHYLPYRIMIDINE KINASE THI20-RELATED"/>
    <property type="match status" value="1"/>
</dbReference>
<dbReference type="InterPro" id="IPR013749">
    <property type="entry name" value="PM/HMP-P_kinase-1"/>
</dbReference>
<evidence type="ECO:0000313" key="17">
    <source>
        <dbReference type="EMBL" id="KXA40302.1"/>
    </source>
</evidence>
<protein>
    <recommendedName>
        <fullName evidence="7">Hydroxymethylpyrimidine/phosphomethylpyrimidine kinase</fullName>
        <ecNumber evidence="5">2.7.1.49</ecNumber>
        <ecNumber evidence="6">2.7.4.7</ecNumber>
    </recommendedName>
    <alternativeName>
        <fullName evidence="14">Hydroxymethylpyrimidine kinase</fullName>
    </alternativeName>
    <alternativeName>
        <fullName evidence="15">Hydroxymethylpyrimidine phosphate kinase</fullName>
    </alternativeName>
</protein>
<comment type="catalytic activity">
    <reaction evidence="2">
        <text>4-amino-2-methyl-5-(phosphooxymethyl)pyrimidine + ATP = 4-amino-2-methyl-5-(diphosphooxymethyl)pyrimidine + ADP</text>
        <dbReference type="Rhea" id="RHEA:19893"/>
        <dbReference type="ChEBI" id="CHEBI:30616"/>
        <dbReference type="ChEBI" id="CHEBI:57841"/>
        <dbReference type="ChEBI" id="CHEBI:58354"/>
        <dbReference type="ChEBI" id="CHEBI:456216"/>
        <dbReference type="EC" id="2.7.4.7"/>
    </reaction>
</comment>
<dbReference type="NCBIfam" id="TIGR00097">
    <property type="entry name" value="HMP-P_kinase"/>
    <property type="match status" value="1"/>
</dbReference>
<organism evidence="17 18">
    <name type="scientific">Staphylococcus lugdunensis</name>
    <dbReference type="NCBI Taxonomy" id="28035"/>
    <lineage>
        <taxon>Bacteria</taxon>
        <taxon>Bacillati</taxon>
        <taxon>Bacillota</taxon>
        <taxon>Bacilli</taxon>
        <taxon>Bacillales</taxon>
        <taxon>Staphylococcaceae</taxon>
        <taxon>Staphylococcus</taxon>
    </lineage>
</organism>
<dbReference type="EMBL" id="LRQI01000013">
    <property type="protein sequence ID" value="KXA40302.1"/>
    <property type="molecule type" value="Genomic_DNA"/>
</dbReference>
<dbReference type="Gene3D" id="3.40.1190.20">
    <property type="match status" value="1"/>
</dbReference>
<dbReference type="GO" id="GO:0005524">
    <property type="term" value="F:ATP binding"/>
    <property type="evidence" value="ECO:0007669"/>
    <property type="project" value="UniProtKB-KW"/>
</dbReference>
<dbReference type="EC" id="2.7.1.49" evidence="5"/>
<evidence type="ECO:0000256" key="12">
    <source>
        <dbReference type="ARBA" id="ARBA00022977"/>
    </source>
</evidence>
<reference evidence="17 18" key="1">
    <citation type="submission" date="2016-01" db="EMBL/GenBank/DDBJ databases">
        <authorList>
            <person name="Mitreva M."/>
            <person name="Pepin K.H."/>
            <person name="Mihindukulasuriya K.A."/>
            <person name="Fulton R."/>
            <person name="Fronick C."/>
            <person name="O'Laughlin M."/>
            <person name="Miner T."/>
            <person name="Herter B."/>
            <person name="Rosa B.A."/>
            <person name="Cordes M."/>
            <person name="Tomlinson C."/>
            <person name="Wollam A."/>
            <person name="Palsikar V.B."/>
            <person name="Mardis E.R."/>
            <person name="Wilson R.K."/>
        </authorList>
    </citation>
    <scope>NUCLEOTIDE SEQUENCE [LARGE SCALE GENOMIC DNA]</scope>
    <source>
        <strain evidence="17 18">MJR7738</strain>
    </source>
</reference>
<evidence type="ECO:0000256" key="15">
    <source>
        <dbReference type="ARBA" id="ARBA00043176"/>
    </source>
</evidence>
<keyword evidence="9" id="KW-0547">Nucleotide-binding</keyword>
<evidence type="ECO:0000259" key="16">
    <source>
        <dbReference type="Pfam" id="PF08543"/>
    </source>
</evidence>
<dbReference type="AlphaFoldDB" id="A0ABD4EIM9"/>
<dbReference type="CDD" id="cd01169">
    <property type="entry name" value="HMPP_kinase"/>
    <property type="match status" value="1"/>
</dbReference>
<dbReference type="SUPFAM" id="SSF53613">
    <property type="entry name" value="Ribokinase-like"/>
    <property type="match status" value="1"/>
</dbReference>
<dbReference type="InterPro" id="IPR004399">
    <property type="entry name" value="HMP/HMP-P_kinase_dom"/>
</dbReference>
<evidence type="ECO:0000256" key="9">
    <source>
        <dbReference type="ARBA" id="ARBA00022741"/>
    </source>
</evidence>
<keyword evidence="11" id="KW-0067">ATP-binding</keyword>
<evidence type="ECO:0000256" key="2">
    <source>
        <dbReference type="ARBA" id="ARBA00000565"/>
    </source>
</evidence>
<dbReference type="GO" id="GO:0008972">
    <property type="term" value="F:phosphomethylpyrimidine kinase activity"/>
    <property type="evidence" value="ECO:0007669"/>
    <property type="project" value="UniProtKB-EC"/>
</dbReference>
<name>A0ABD4EIM9_STALU</name>
<proteinExistence type="inferred from homology"/>
<evidence type="ECO:0000256" key="3">
    <source>
        <dbReference type="ARBA" id="ARBA00004769"/>
    </source>
</evidence>